<dbReference type="InterPro" id="IPR003856">
    <property type="entry name" value="LPS_length_determ_N"/>
</dbReference>
<sequence>MNAIFEALLSHVPAMWRRRWIVMVVAWVACLVGWGAVALIPNVYSTATTVYVETESLLRPLLQGMTIDVGTDKLRIMNQTLTSRPNLEKVVRVVGLGGSSPADFNAAVTKVQKDISVRMSERNNTFTISYGARDPEVAFRVVDTLLTIFVESNLGFARQELDVAREFIGKQVKEYEERVAEAERKLADFKRENTEFLPGASTYREYLDGLRRETAAIAAEIADTKAKVASMTTQLGDLKPMVPSGGAAAMSPLQMRVEQMRASLDDLKLRYTEKHPAMEETRRQLAILEDRLRSEGGSSAGGMGAIPNPVYENVRMEKVALTAQIAALENRFTRKTEEVAQLEAKAPRVPEVEAEFTRLTRDAELVRRQFEELQARQEAAKLSQSREMEAEKVQFRVINPPQKAQHPSGIKRSLLITAVLFGGLGLGLALTFLISAMQSTFYSPYRIIHALGVPVIGTISFIAPRRTLGSKLALGSFSASALLLVVAWMALMLVEYQWGLPTLLPQRLQDQFSFPMTASLASGHSLPAQPAV</sequence>
<dbReference type="GO" id="GO:0004713">
    <property type="term" value="F:protein tyrosine kinase activity"/>
    <property type="evidence" value="ECO:0007669"/>
    <property type="project" value="TreeGrafter"/>
</dbReference>
<evidence type="ECO:0000256" key="7">
    <source>
        <dbReference type="SAM" id="Phobius"/>
    </source>
</evidence>
<accession>Q2RPN2</accession>
<evidence type="ECO:0000256" key="2">
    <source>
        <dbReference type="ARBA" id="ARBA00022475"/>
    </source>
</evidence>
<feature type="transmembrane region" description="Helical" evidence="7">
    <location>
        <begin position="472"/>
        <end position="494"/>
    </location>
</feature>
<dbReference type="eggNOG" id="COG3206">
    <property type="taxonomic scope" value="Bacteria"/>
</dbReference>
<proteinExistence type="predicted"/>
<dbReference type="EMBL" id="CP000230">
    <property type="protein sequence ID" value="ABC23913.1"/>
    <property type="molecule type" value="Genomic_DNA"/>
</dbReference>
<feature type="coiled-coil region" evidence="6">
    <location>
        <begin position="165"/>
        <end position="192"/>
    </location>
</feature>
<evidence type="ECO:0000256" key="6">
    <source>
        <dbReference type="SAM" id="Coils"/>
    </source>
</evidence>
<dbReference type="NCBIfam" id="TIGR03007">
    <property type="entry name" value="pepcterm_ChnLen"/>
    <property type="match status" value="1"/>
</dbReference>
<dbReference type="KEGG" id="rru:Rru_A3118"/>
<keyword evidence="3 7" id="KW-0812">Transmembrane</keyword>
<keyword evidence="2" id="KW-1003">Cell membrane</keyword>
<dbReference type="RefSeq" id="WP_011390866.1">
    <property type="nucleotide sequence ID" value="NC_007643.1"/>
</dbReference>
<dbReference type="PANTHER" id="PTHR32309:SF13">
    <property type="entry name" value="FERRIC ENTEROBACTIN TRANSPORT PROTEIN FEPE"/>
    <property type="match status" value="1"/>
</dbReference>
<evidence type="ECO:0000313" key="9">
    <source>
        <dbReference type="EMBL" id="ABC23913.1"/>
    </source>
</evidence>
<evidence type="ECO:0000256" key="5">
    <source>
        <dbReference type="ARBA" id="ARBA00023136"/>
    </source>
</evidence>
<feature type="transmembrane region" description="Helical" evidence="7">
    <location>
        <begin position="446"/>
        <end position="463"/>
    </location>
</feature>
<dbReference type="PATRIC" id="fig|269796.9.peg.3231"/>
<feature type="transmembrane region" description="Helical" evidence="7">
    <location>
        <begin position="20"/>
        <end position="40"/>
    </location>
</feature>
<dbReference type="GO" id="GO:0005886">
    <property type="term" value="C:plasma membrane"/>
    <property type="evidence" value="ECO:0007669"/>
    <property type="project" value="UniProtKB-SubCell"/>
</dbReference>
<dbReference type="AlphaFoldDB" id="Q2RPN2"/>
<dbReference type="PANTHER" id="PTHR32309">
    <property type="entry name" value="TYROSINE-PROTEIN KINASE"/>
    <property type="match status" value="1"/>
</dbReference>
<reference evidence="9 10" key="1">
    <citation type="journal article" date="2011" name="Stand. Genomic Sci.">
        <title>Complete genome sequence of Rhodospirillum rubrum type strain (S1).</title>
        <authorList>
            <person name="Munk A.C."/>
            <person name="Copeland A."/>
            <person name="Lucas S."/>
            <person name="Lapidus A."/>
            <person name="Del Rio T.G."/>
            <person name="Barry K."/>
            <person name="Detter J.C."/>
            <person name="Hammon N."/>
            <person name="Israni S."/>
            <person name="Pitluck S."/>
            <person name="Brettin T."/>
            <person name="Bruce D."/>
            <person name="Han C."/>
            <person name="Tapia R."/>
            <person name="Gilna P."/>
            <person name="Schmutz J."/>
            <person name="Larimer F."/>
            <person name="Land M."/>
            <person name="Kyrpides N.C."/>
            <person name="Mavromatis K."/>
            <person name="Richardson P."/>
            <person name="Rohde M."/>
            <person name="Goker M."/>
            <person name="Klenk H.P."/>
            <person name="Zhang Y."/>
            <person name="Roberts G.P."/>
            <person name="Reslewic S."/>
            <person name="Schwartz D.C."/>
        </authorList>
    </citation>
    <scope>NUCLEOTIDE SEQUENCE [LARGE SCALE GENOMIC DNA]</scope>
    <source>
        <strain evidence="10">ATCC 11170 / ATH 1.1.1 / DSM 467 / LMG 4362 / NCIMB 8255 / S1</strain>
    </source>
</reference>
<keyword evidence="5 7" id="KW-0472">Membrane</keyword>
<name>Q2RPN2_RHORT</name>
<dbReference type="PhylomeDB" id="Q2RPN2"/>
<dbReference type="HOGENOM" id="CLU_009912_5_1_5"/>
<evidence type="ECO:0000259" key="8">
    <source>
        <dbReference type="Pfam" id="PF02706"/>
    </source>
</evidence>
<keyword evidence="10" id="KW-1185">Reference proteome</keyword>
<feature type="transmembrane region" description="Helical" evidence="7">
    <location>
        <begin position="413"/>
        <end position="434"/>
    </location>
</feature>
<dbReference type="Pfam" id="PF02706">
    <property type="entry name" value="Wzz"/>
    <property type="match status" value="1"/>
</dbReference>
<evidence type="ECO:0000256" key="1">
    <source>
        <dbReference type="ARBA" id="ARBA00004651"/>
    </source>
</evidence>
<dbReference type="STRING" id="269796.Rru_A3118"/>
<protein>
    <submittedName>
        <fullName evidence="9">Lipopolysaccharide biosynthesis</fullName>
    </submittedName>
</protein>
<feature type="coiled-coil region" evidence="6">
    <location>
        <begin position="311"/>
        <end position="376"/>
    </location>
</feature>
<comment type="subcellular location">
    <subcellularLocation>
        <location evidence="1">Cell membrane</location>
        <topology evidence="1">Multi-pass membrane protein</topology>
    </subcellularLocation>
</comment>
<keyword evidence="6" id="KW-0175">Coiled coil</keyword>
<dbReference type="EnsemblBacteria" id="ABC23913">
    <property type="protein sequence ID" value="ABC23913"/>
    <property type="gene ID" value="Rru_A3118"/>
</dbReference>
<evidence type="ECO:0000256" key="3">
    <source>
        <dbReference type="ARBA" id="ARBA00022692"/>
    </source>
</evidence>
<evidence type="ECO:0000256" key="4">
    <source>
        <dbReference type="ARBA" id="ARBA00022989"/>
    </source>
</evidence>
<organism evidence="9 10">
    <name type="scientific">Rhodospirillum rubrum (strain ATCC 11170 / ATH 1.1.1 / DSM 467 / LMG 4362 / NCIMB 8255 / S1)</name>
    <dbReference type="NCBI Taxonomy" id="269796"/>
    <lineage>
        <taxon>Bacteria</taxon>
        <taxon>Pseudomonadati</taxon>
        <taxon>Pseudomonadota</taxon>
        <taxon>Alphaproteobacteria</taxon>
        <taxon>Rhodospirillales</taxon>
        <taxon>Rhodospirillaceae</taxon>
        <taxon>Rhodospirillum</taxon>
    </lineage>
</organism>
<dbReference type="Gene3D" id="1.10.287.1490">
    <property type="match status" value="1"/>
</dbReference>
<keyword evidence="4 7" id="KW-1133">Transmembrane helix</keyword>
<gene>
    <name evidence="9" type="ordered locus">Rru_A3118</name>
</gene>
<feature type="domain" description="Polysaccharide chain length determinant N-terminal" evidence="8">
    <location>
        <begin position="14"/>
        <end position="92"/>
    </location>
</feature>
<dbReference type="Proteomes" id="UP000001929">
    <property type="component" value="Chromosome"/>
</dbReference>
<evidence type="ECO:0000313" key="10">
    <source>
        <dbReference type="Proteomes" id="UP000001929"/>
    </source>
</evidence>
<dbReference type="InterPro" id="IPR050445">
    <property type="entry name" value="Bact_polysacc_biosynth/exp"/>
</dbReference>
<dbReference type="InterPro" id="IPR014345">
    <property type="entry name" value="XrtA_polysacc_chain"/>
</dbReference>